<comment type="caution">
    <text evidence="3">The sequence shown here is derived from an EMBL/GenBank/DDBJ whole genome shotgun (WGS) entry which is preliminary data.</text>
</comment>
<feature type="region of interest" description="Disordered" evidence="1">
    <location>
        <begin position="1"/>
        <end position="40"/>
    </location>
</feature>
<keyword evidence="4" id="KW-1185">Reference proteome</keyword>
<dbReference type="Pfam" id="PF14576">
    <property type="entry name" value="SEO_N"/>
    <property type="match status" value="1"/>
</dbReference>
<dbReference type="Proteomes" id="UP001188597">
    <property type="component" value="Unassembled WGS sequence"/>
</dbReference>
<proteinExistence type="predicted"/>
<accession>A0AA88WR73</accession>
<dbReference type="InterPro" id="IPR027942">
    <property type="entry name" value="SEO_N"/>
</dbReference>
<protein>
    <recommendedName>
        <fullName evidence="2">Sieve element occlusion N-terminal domain-containing protein</fullName>
    </recommendedName>
</protein>
<dbReference type="PANTHER" id="PTHR33232">
    <property type="entry name" value="PROTEIN SIEVE ELEMENT OCCLUSION B-LIKE"/>
    <property type="match status" value="1"/>
</dbReference>
<evidence type="ECO:0000313" key="4">
    <source>
        <dbReference type="Proteomes" id="UP001188597"/>
    </source>
</evidence>
<sequence length="317" mass="34658">MACGGSEGSRCAPGTVSSASTLSCPSPISSPPPPMGLDTGPAVLAKNLRLNLDLAFQLNLGLKKEDSQIIKEVRETHAPDGSEFNLRLLLQIVDDILEQVSATPTVPDSNDIEDQANVDAMINKILPLVKMMGCEVAGPRTDNSTEELASISWSSSRLGSFITEPDTGKEDTLFLLKMLSKYGWEAKLPLSLAALAWKYGEIWLLAEVYQSSQLATSVGILKQIPAMVEDSGNSKIIFDALSNLIQTVIDMAWWILKLKELPPNYITEDDPHLSKAMGTVPSALYWSIRSIMFTASVIKSFLTMDELYRPKSEMSFI</sequence>
<dbReference type="GO" id="GO:0010088">
    <property type="term" value="P:phloem development"/>
    <property type="evidence" value="ECO:0007669"/>
    <property type="project" value="InterPro"/>
</dbReference>
<evidence type="ECO:0000256" key="1">
    <source>
        <dbReference type="SAM" id="MobiDB-lite"/>
    </source>
</evidence>
<name>A0AA88WR73_9ASTE</name>
<evidence type="ECO:0000259" key="2">
    <source>
        <dbReference type="Pfam" id="PF14576"/>
    </source>
</evidence>
<reference evidence="3" key="1">
    <citation type="submission" date="2022-12" db="EMBL/GenBank/DDBJ databases">
        <title>Draft genome assemblies for two species of Escallonia (Escalloniales).</title>
        <authorList>
            <person name="Chanderbali A."/>
            <person name="Dervinis C."/>
            <person name="Anghel I."/>
            <person name="Soltis D."/>
            <person name="Soltis P."/>
            <person name="Zapata F."/>
        </authorList>
    </citation>
    <scope>NUCLEOTIDE SEQUENCE</scope>
    <source>
        <strain evidence="3">UCBG64.0493</strain>
        <tissue evidence="3">Leaf</tissue>
    </source>
</reference>
<dbReference type="AlphaFoldDB" id="A0AA88WR73"/>
<dbReference type="InterPro" id="IPR039299">
    <property type="entry name" value="SEOA"/>
</dbReference>
<dbReference type="EMBL" id="JAVXUP010000270">
    <property type="protein sequence ID" value="KAK3032397.1"/>
    <property type="molecule type" value="Genomic_DNA"/>
</dbReference>
<gene>
    <name evidence="3" type="ORF">RJ639_036414</name>
</gene>
<dbReference type="PANTHER" id="PTHR33232:SF9">
    <property type="entry name" value="PROTEIN SIEVE ELEMENT OCCLUSION B"/>
    <property type="match status" value="1"/>
</dbReference>
<evidence type="ECO:0000313" key="3">
    <source>
        <dbReference type="EMBL" id="KAK3032397.1"/>
    </source>
</evidence>
<feature type="compositionally biased region" description="Low complexity" evidence="1">
    <location>
        <begin position="17"/>
        <end position="27"/>
    </location>
</feature>
<feature type="domain" description="Sieve element occlusion N-terminal" evidence="2">
    <location>
        <begin position="65"/>
        <end position="306"/>
    </location>
</feature>
<organism evidence="3 4">
    <name type="scientific">Escallonia herrerae</name>
    <dbReference type="NCBI Taxonomy" id="1293975"/>
    <lineage>
        <taxon>Eukaryota</taxon>
        <taxon>Viridiplantae</taxon>
        <taxon>Streptophyta</taxon>
        <taxon>Embryophyta</taxon>
        <taxon>Tracheophyta</taxon>
        <taxon>Spermatophyta</taxon>
        <taxon>Magnoliopsida</taxon>
        <taxon>eudicotyledons</taxon>
        <taxon>Gunneridae</taxon>
        <taxon>Pentapetalae</taxon>
        <taxon>asterids</taxon>
        <taxon>campanulids</taxon>
        <taxon>Escalloniales</taxon>
        <taxon>Escalloniaceae</taxon>
        <taxon>Escallonia</taxon>
    </lineage>
</organism>